<name>A0A5B9DXQ1_9GAMM</name>
<dbReference type="CDD" id="cd21117">
    <property type="entry name" value="Twitch_MoaA"/>
    <property type="match status" value="1"/>
</dbReference>
<dbReference type="EMBL" id="CP042807">
    <property type="protein sequence ID" value="QEE24832.1"/>
    <property type="molecule type" value="Genomic_DNA"/>
</dbReference>
<evidence type="ECO:0000256" key="8">
    <source>
        <dbReference type="ARBA" id="ARBA00023014"/>
    </source>
</evidence>
<comment type="catalytic activity">
    <reaction evidence="12">
        <text>GTP + AH2 + S-adenosyl-L-methionine = (8S)-3',8-cyclo-7,8-dihydroguanosine 5'-triphosphate + 5'-deoxyadenosine + L-methionine + A + H(+)</text>
        <dbReference type="Rhea" id="RHEA:49576"/>
        <dbReference type="ChEBI" id="CHEBI:13193"/>
        <dbReference type="ChEBI" id="CHEBI:15378"/>
        <dbReference type="ChEBI" id="CHEBI:17319"/>
        <dbReference type="ChEBI" id="CHEBI:17499"/>
        <dbReference type="ChEBI" id="CHEBI:37565"/>
        <dbReference type="ChEBI" id="CHEBI:57844"/>
        <dbReference type="ChEBI" id="CHEBI:59789"/>
        <dbReference type="ChEBI" id="CHEBI:131766"/>
        <dbReference type="EC" id="4.1.99.22"/>
    </reaction>
</comment>
<dbReference type="GO" id="GO:0005525">
    <property type="term" value="F:GTP binding"/>
    <property type="evidence" value="ECO:0007669"/>
    <property type="project" value="UniProtKB-KW"/>
</dbReference>
<gene>
    <name evidence="15" type="primary">moaA</name>
    <name evidence="15" type="ORF">CS053_10215</name>
</gene>
<protein>
    <recommendedName>
        <fullName evidence="2">GTP 3',8-cyclase</fullName>
        <ecNumber evidence="2">4.1.99.22</ecNumber>
    </recommendedName>
</protein>
<keyword evidence="4" id="KW-0949">S-adenosyl-L-methionine</keyword>
<feature type="compositionally biased region" description="Pro residues" evidence="13">
    <location>
        <begin position="1"/>
        <end position="10"/>
    </location>
</feature>
<keyword evidence="8" id="KW-0411">Iron-sulfur</keyword>
<dbReference type="GO" id="GO:0046872">
    <property type="term" value="F:metal ion binding"/>
    <property type="evidence" value="ECO:0007669"/>
    <property type="project" value="UniProtKB-KW"/>
</dbReference>
<dbReference type="UniPathway" id="UPA00344"/>
<feature type="region of interest" description="Disordered" evidence="13">
    <location>
        <begin position="1"/>
        <end position="21"/>
    </location>
</feature>
<evidence type="ECO:0000256" key="13">
    <source>
        <dbReference type="SAM" id="MobiDB-lite"/>
    </source>
</evidence>
<dbReference type="InterPro" id="IPR013785">
    <property type="entry name" value="Aldolase_TIM"/>
</dbReference>
<dbReference type="Proteomes" id="UP000321807">
    <property type="component" value="Chromosome"/>
</dbReference>
<dbReference type="KEGG" id="rgl:CS053_10215"/>
<evidence type="ECO:0000256" key="10">
    <source>
        <dbReference type="ARBA" id="ARBA00023150"/>
    </source>
</evidence>
<dbReference type="SFLD" id="SFLDG01067">
    <property type="entry name" value="SPASM/twitch_domain_containing"/>
    <property type="match status" value="1"/>
</dbReference>
<dbReference type="AlphaFoldDB" id="A0A5B9DXQ1"/>
<evidence type="ECO:0000256" key="9">
    <source>
        <dbReference type="ARBA" id="ARBA00023134"/>
    </source>
</evidence>
<dbReference type="SFLD" id="SFLDG01386">
    <property type="entry name" value="main_SPASM_domain-containing"/>
    <property type="match status" value="1"/>
</dbReference>
<evidence type="ECO:0000256" key="4">
    <source>
        <dbReference type="ARBA" id="ARBA00022691"/>
    </source>
</evidence>
<dbReference type="GO" id="GO:0061798">
    <property type="term" value="F:GTP 3',8'-cyclase activity"/>
    <property type="evidence" value="ECO:0007669"/>
    <property type="project" value="UniProtKB-EC"/>
</dbReference>
<evidence type="ECO:0000256" key="3">
    <source>
        <dbReference type="ARBA" id="ARBA00022485"/>
    </source>
</evidence>
<dbReference type="PROSITE" id="PS01305">
    <property type="entry name" value="MOAA_NIFB_PQQE"/>
    <property type="match status" value="1"/>
</dbReference>
<keyword evidence="5" id="KW-0479">Metal-binding</keyword>
<dbReference type="EC" id="4.1.99.22" evidence="2"/>
<dbReference type="InterPro" id="IPR007197">
    <property type="entry name" value="rSAM"/>
</dbReference>
<dbReference type="InterPro" id="IPR058240">
    <property type="entry name" value="rSAM_sf"/>
</dbReference>
<comment type="cofactor">
    <cofactor evidence="1">
        <name>[4Fe-4S] cluster</name>
        <dbReference type="ChEBI" id="CHEBI:49883"/>
    </cofactor>
</comment>
<keyword evidence="7" id="KW-0408">Iron</keyword>
<dbReference type="InterPro" id="IPR006638">
    <property type="entry name" value="Elp3/MiaA/NifB-like_rSAM"/>
</dbReference>
<evidence type="ECO:0000313" key="15">
    <source>
        <dbReference type="EMBL" id="QEE24832.1"/>
    </source>
</evidence>
<keyword evidence="9" id="KW-0342">GTP-binding</keyword>
<evidence type="ECO:0000256" key="6">
    <source>
        <dbReference type="ARBA" id="ARBA00022741"/>
    </source>
</evidence>
<feature type="domain" description="Radical SAM core" evidence="14">
    <location>
        <begin position="23"/>
        <end position="248"/>
    </location>
</feature>
<dbReference type="GO" id="GO:0061799">
    <property type="term" value="F:cyclic pyranopterin monophosphate synthase activity"/>
    <property type="evidence" value="ECO:0007669"/>
    <property type="project" value="TreeGrafter"/>
</dbReference>
<organism evidence="15 16">
    <name type="scientific">Rhodanobacter glycinis</name>
    <dbReference type="NCBI Taxonomy" id="582702"/>
    <lineage>
        <taxon>Bacteria</taxon>
        <taxon>Pseudomonadati</taxon>
        <taxon>Pseudomonadota</taxon>
        <taxon>Gammaproteobacteria</taxon>
        <taxon>Lysobacterales</taxon>
        <taxon>Rhodanobacteraceae</taxon>
        <taxon>Rhodanobacter</taxon>
    </lineage>
</organism>
<dbReference type="PANTHER" id="PTHR22960">
    <property type="entry name" value="MOLYBDOPTERIN COFACTOR SYNTHESIS PROTEIN A"/>
    <property type="match status" value="1"/>
</dbReference>
<dbReference type="InterPro" id="IPR000385">
    <property type="entry name" value="MoaA_NifB_PqqE_Fe-S-bd_CS"/>
</dbReference>
<dbReference type="Pfam" id="PF06463">
    <property type="entry name" value="Mob_synth_C"/>
    <property type="match status" value="1"/>
</dbReference>
<dbReference type="SUPFAM" id="SSF102114">
    <property type="entry name" value="Radical SAM enzymes"/>
    <property type="match status" value="1"/>
</dbReference>
<dbReference type="InterPro" id="IPR050105">
    <property type="entry name" value="MoCo_biosynth_MoaA/MoaC"/>
</dbReference>
<dbReference type="InterPro" id="IPR040064">
    <property type="entry name" value="MoaA-like"/>
</dbReference>
<evidence type="ECO:0000256" key="11">
    <source>
        <dbReference type="ARBA" id="ARBA00023239"/>
    </source>
</evidence>
<dbReference type="SFLD" id="SFLDG01383">
    <property type="entry name" value="cyclic_pyranopterin_phosphate"/>
    <property type="match status" value="1"/>
</dbReference>
<evidence type="ECO:0000313" key="16">
    <source>
        <dbReference type="Proteomes" id="UP000321807"/>
    </source>
</evidence>
<evidence type="ECO:0000259" key="14">
    <source>
        <dbReference type="PROSITE" id="PS51918"/>
    </source>
</evidence>
<reference evidence="15 16" key="1">
    <citation type="submission" date="2019-08" db="EMBL/GenBank/DDBJ databases">
        <title>Complete genome sequence of Rhodanobacter glycinis strain T01E-68 isolated from tomato root.</title>
        <authorList>
            <person name="Weon H.-Y."/>
            <person name="Lee S.A."/>
        </authorList>
    </citation>
    <scope>NUCLEOTIDE SEQUENCE [LARGE SCALE GENOMIC DNA]</scope>
    <source>
        <strain evidence="15 16">T01E-68</strain>
    </source>
</reference>
<dbReference type="Pfam" id="PF04055">
    <property type="entry name" value="Radical_SAM"/>
    <property type="match status" value="1"/>
</dbReference>
<dbReference type="SFLD" id="SFLDS00029">
    <property type="entry name" value="Radical_SAM"/>
    <property type="match status" value="1"/>
</dbReference>
<dbReference type="GO" id="GO:0006777">
    <property type="term" value="P:Mo-molybdopterin cofactor biosynthetic process"/>
    <property type="evidence" value="ECO:0007669"/>
    <property type="project" value="UniProtKB-KW"/>
</dbReference>
<dbReference type="NCBIfam" id="TIGR02666">
    <property type="entry name" value="moaA"/>
    <property type="match status" value="1"/>
</dbReference>
<evidence type="ECO:0000256" key="1">
    <source>
        <dbReference type="ARBA" id="ARBA00001966"/>
    </source>
</evidence>
<dbReference type="SMART" id="SM00729">
    <property type="entry name" value="Elp3"/>
    <property type="match status" value="1"/>
</dbReference>
<keyword evidence="10" id="KW-0501">Molybdenum cofactor biosynthesis</keyword>
<dbReference type="CDD" id="cd01335">
    <property type="entry name" value="Radical_SAM"/>
    <property type="match status" value="1"/>
</dbReference>
<evidence type="ECO:0000256" key="12">
    <source>
        <dbReference type="ARBA" id="ARBA00048697"/>
    </source>
</evidence>
<evidence type="ECO:0000256" key="7">
    <source>
        <dbReference type="ARBA" id="ARBA00023004"/>
    </source>
</evidence>
<dbReference type="InterPro" id="IPR010505">
    <property type="entry name" value="MoaA_twitch"/>
</dbReference>
<keyword evidence="3" id="KW-0004">4Fe-4S</keyword>
<keyword evidence="11 15" id="KW-0456">Lyase</keyword>
<evidence type="ECO:0000256" key="2">
    <source>
        <dbReference type="ARBA" id="ARBA00012167"/>
    </source>
</evidence>
<dbReference type="PANTHER" id="PTHR22960:SF28">
    <property type="entry name" value="GTP 3',8-CYCLASE"/>
    <property type="match status" value="1"/>
</dbReference>
<dbReference type="Gene3D" id="3.20.20.70">
    <property type="entry name" value="Aldolase class I"/>
    <property type="match status" value="1"/>
</dbReference>
<evidence type="ECO:0000256" key="5">
    <source>
        <dbReference type="ARBA" id="ARBA00022723"/>
    </source>
</evidence>
<dbReference type="GO" id="GO:0051539">
    <property type="term" value="F:4 iron, 4 sulfur cluster binding"/>
    <property type="evidence" value="ECO:0007669"/>
    <property type="project" value="UniProtKB-KW"/>
</dbReference>
<dbReference type="PROSITE" id="PS51918">
    <property type="entry name" value="RADICAL_SAM"/>
    <property type="match status" value="1"/>
</dbReference>
<sequence length="343" mass="37811">MYPALHPRPVPEGSTDVPPLADRHGRRFPYLRLSITPACNFRCRYCLPHGYHAEAGVAGPLTLDEIARLLRGFAELGMQKLRITGGEPGVRRDLVEVLRTAAAAPGLKKLAMTTNGTLLSRRLHAWMDAGLNAINVSVDSLDRAAFARITGHDRLDDILHGVDMALDAELPAVKLNAVLLRGVNDNELPRWLDYLRDHAVGLRFIELMQTGDNLAFFRDHHVRAEALAGELRERGWQALPRALDDGPAREYAHPDYAGRIGIIAPYAKDFCAGCNRLRVTATGDLRLCLFGEFGIPLRKYLARDDQLPDLVRAIGGQIGRKEQGHFLHQGRTGITPHLASTGG</sequence>
<proteinExistence type="predicted"/>
<keyword evidence="6" id="KW-0547">Nucleotide-binding</keyword>
<dbReference type="InterPro" id="IPR013483">
    <property type="entry name" value="MoaA"/>
</dbReference>
<accession>A0A5B9DXQ1</accession>